<evidence type="ECO:0000256" key="1">
    <source>
        <dbReference type="ARBA" id="ARBA00022729"/>
    </source>
</evidence>
<keyword evidence="2" id="KW-0186">Copper</keyword>
<dbReference type="Pfam" id="PF14534">
    <property type="entry name" value="DUF4440"/>
    <property type="match status" value="1"/>
</dbReference>
<dbReference type="Pfam" id="PF04234">
    <property type="entry name" value="CopC"/>
    <property type="match status" value="1"/>
</dbReference>
<sequence>MRNISFANSSMIFFAALLALVMPTTGWAHTSLKSSAPANGQTVADLSQLSLEFGAPLRLMSVSLTDAAGKNIALEFKRSVTAQPRFVIPLKATLAASTYKVTWMGMGDDGHKIEEDFSFVVDPNSASGATTQPDEPAVVQFSGLEHPAAKVVQDFHAALKAGDTDAVARLLASDVVIFEGGGVERSRAEYQSHHMAADMAFLKEMSIEPLEHHVQVQGDSALSLARSKVSGQFKGKTIAHTGMETITLQHRNGSWRITHIHWSN</sequence>
<dbReference type="AlphaFoldDB" id="A0A1H6LYJ2"/>
<dbReference type="SUPFAM" id="SSF54427">
    <property type="entry name" value="NTF2-like"/>
    <property type="match status" value="1"/>
</dbReference>
<keyword evidence="1" id="KW-0732">Signal</keyword>
<gene>
    <name evidence="5" type="ORF">SAMN05660691_02069</name>
</gene>
<feature type="domain" description="CopC" evidence="3">
    <location>
        <begin position="29"/>
        <end position="121"/>
    </location>
</feature>
<proteinExistence type="predicted"/>
<accession>A0A1H6LYJ2</accession>
<dbReference type="OrthoDB" id="5568545at2"/>
<dbReference type="GO" id="GO:0046688">
    <property type="term" value="P:response to copper ion"/>
    <property type="evidence" value="ECO:0007669"/>
    <property type="project" value="InterPro"/>
</dbReference>
<dbReference type="STRING" id="173990.SAMN05660691_02069"/>
<dbReference type="GO" id="GO:0042597">
    <property type="term" value="C:periplasmic space"/>
    <property type="evidence" value="ECO:0007669"/>
    <property type="project" value="InterPro"/>
</dbReference>
<evidence type="ECO:0000313" key="6">
    <source>
        <dbReference type="Proteomes" id="UP000199371"/>
    </source>
</evidence>
<name>A0A1H6LYJ2_9GAMM</name>
<reference evidence="6" key="1">
    <citation type="submission" date="2016-10" db="EMBL/GenBank/DDBJ databases">
        <authorList>
            <person name="Varghese N."/>
            <person name="Submissions S."/>
        </authorList>
    </citation>
    <scope>NUCLEOTIDE SEQUENCE [LARGE SCALE GENOMIC DNA]</scope>
    <source>
        <strain evidence="6">DSM 17616</strain>
    </source>
</reference>
<dbReference type="SUPFAM" id="SSF81296">
    <property type="entry name" value="E set domains"/>
    <property type="match status" value="1"/>
</dbReference>
<evidence type="ECO:0000256" key="2">
    <source>
        <dbReference type="ARBA" id="ARBA00023008"/>
    </source>
</evidence>
<keyword evidence="6" id="KW-1185">Reference proteome</keyword>
<dbReference type="Gene3D" id="2.60.40.1220">
    <property type="match status" value="1"/>
</dbReference>
<feature type="domain" description="DUF4440" evidence="4">
    <location>
        <begin position="150"/>
        <end position="257"/>
    </location>
</feature>
<dbReference type="GO" id="GO:0005507">
    <property type="term" value="F:copper ion binding"/>
    <property type="evidence" value="ECO:0007669"/>
    <property type="project" value="InterPro"/>
</dbReference>
<evidence type="ECO:0000313" key="5">
    <source>
        <dbReference type="EMBL" id="SEH90172.1"/>
    </source>
</evidence>
<dbReference type="RefSeq" id="WP_052748954.1">
    <property type="nucleotide sequence ID" value="NZ_FNXF01000006.1"/>
</dbReference>
<protein>
    <submittedName>
        <fullName evidence="5">Copper-binding protein CopC (Methionine-rich)</fullName>
    </submittedName>
</protein>
<organism evidence="5 6">
    <name type="scientific">Rheinheimera pacifica</name>
    <dbReference type="NCBI Taxonomy" id="173990"/>
    <lineage>
        <taxon>Bacteria</taxon>
        <taxon>Pseudomonadati</taxon>
        <taxon>Pseudomonadota</taxon>
        <taxon>Gammaproteobacteria</taxon>
        <taxon>Chromatiales</taxon>
        <taxon>Chromatiaceae</taxon>
        <taxon>Rheinheimera</taxon>
    </lineage>
</organism>
<dbReference type="EMBL" id="FNXF01000006">
    <property type="protein sequence ID" value="SEH90172.1"/>
    <property type="molecule type" value="Genomic_DNA"/>
</dbReference>
<dbReference type="InterPro" id="IPR014756">
    <property type="entry name" value="Ig_E-set"/>
</dbReference>
<dbReference type="InterPro" id="IPR032710">
    <property type="entry name" value="NTF2-like_dom_sf"/>
</dbReference>
<dbReference type="InterPro" id="IPR027843">
    <property type="entry name" value="DUF4440"/>
</dbReference>
<dbReference type="InterPro" id="IPR014755">
    <property type="entry name" value="Cu-Rt/internalin_Ig-like"/>
</dbReference>
<dbReference type="Gene3D" id="3.10.450.50">
    <property type="match status" value="1"/>
</dbReference>
<evidence type="ECO:0000259" key="3">
    <source>
        <dbReference type="Pfam" id="PF04234"/>
    </source>
</evidence>
<evidence type="ECO:0000259" key="4">
    <source>
        <dbReference type="Pfam" id="PF14534"/>
    </source>
</evidence>
<dbReference type="InterPro" id="IPR007348">
    <property type="entry name" value="CopC_dom"/>
</dbReference>
<dbReference type="Proteomes" id="UP000199371">
    <property type="component" value="Unassembled WGS sequence"/>
</dbReference>